<dbReference type="InterPro" id="IPR022742">
    <property type="entry name" value="Hydrolase_4"/>
</dbReference>
<name>A0AA90SQ77_9ACTN</name>
<dbReference type="Proteomes" id="UP001178281">
    <property type="component" value="Unassembled WGS sequence"/>
</dbReference>
<feature type="domain" description="Serine aminopeptidase S33" evidence="1">
    <location>
        <begin position="1"/>
        <end position="48"/>
    </location>
</feature>
<dbReference type="InterPro" id="IPR029058">
    <property type="entry name" value="AB_hydrolase_fold"/>
</dbReference>
<keyword evidence="2" id="KW-0378">Hydrolase</keyword>
<dbReference type="GO" id="GO:0016787">
    <property type="term" value="F:hydrolase activity"/>
    <property type="evidence" value="ECO:0007669"/>
    <property type="project" value="UniProtKB-KW"/>
</dbReference>
<protein>
    <submittedName>
        <fullName evidence="2">Alpha/beta hydrolase</fullName>
    </submittedName>
</protein>
<evidence type="ECO:0000259" key="1">
    <source>
        <dbReference type="Pfam" id="PF12146"/>
    </source>
</evidence>
<dbReference type="Gene3D" id="3.40.50.1820">
    <property type="entry name" value="alpha/beta hydrolase"/>
    <property type="match status" value="1"/>
</dbReference>
<proteinExistence type="predicted"/>
<dbReference type="EMBL" id="JAUTIX010000002">
    <property type="protein sequence ID" value="MDP0397656.1"/>
    <property type="molecule type" value="Genomic_DNA"/>
</dbReference>
<dbReference type="RefSeq" id="WP_305110789.1">
    <property type="nucleotide sequence ID" value="NZ_JAUTIX010000002.1"/>
</dbReference>
<comment type="caution">
    <text evidence="2">The sequence shown here is derived from an EMBL/GenBank/DDBJ whole genome shotgun (WGS) entry which is preliminary data.</text>
</comment>
<keyword evidence="3" id="KW-1185">Reference proteome</keyword>
<accession>A0AA90SQ77</accession>
<gene>
    <name evidence="2" type="ORF">Q7X28_06940</name>
</gene>
<evidence type="ECO:0000313" key="2">
    <source>
        <dbReference type="EMBL" id="MDP0397656.1"/>
    </source>
</evidence>
<organism evidence="2 3">
    <name type="scientific">Tsukamurella strandjordii</name>
    <dbReference type="NCBI Taxonomy" id="147577"/>
    <lineage>
        <taxon>Bacteria</taxon>
        <taxon>Bacillati</taxon>
        <taxon>Actinomycetota</taxon>
        <taxon>Actinomycetes</taxon>
        <taxon>Mycobacteriales</taxon>
        <taxon>Tsukamurellaceae</taxon>
        <taxon>Tsukamurella</taxon>
    </lineage>
</organism>
<dbReference type="Pfam" id="PF12146">
    <property type="entry name" value="Hydrolase_4"/>
    <property type="match status" value="1"/>
</dbReference>
<dbReference type="SUPFAM" id="SSF53474">
    <property type="entry name" value="alpha/beta-Hydrolases"/>
    <property type="match status" value="1"/>
</dbReference>
<evidence type="ECO:0000313" key="3">
    <source>
        <dbReference type="Proteomes" id="UP001178281"/>
    </source>
</evidence>
<dbReference type="AlphaFoldDB" id="A0AA90SQ77"/>
<reference evidence="2" key="1">
    <citation type="submission" date="2023-08" db="EMBL/GenBank/DDBJ databases">
        <title>The draft genome of Tsukamurella strandjordii strain 050030.</title>
        <authorList>
            <person name="Zhao F."/>
            <person name="Feng Y."/>
            <person name="Zong Z."/>
        </authorList>
    </citation>
    <scope>NUCLEOTIDE SEQUENCE</scope>
    <source>
        <strain evidence="2">050030</strain>
    </source>
</reference>
<sequence>MPALWLHGTDDPIVRYEDSAAGWAEIRPTDHAERTYPGARHEIFNELDKDRTIDDAIAFLHERI</sequence>